<evidence type="ECO:0000256" key="6">
    <source>
        <dbReference type="ARBA" id="ARBA00024034"/>
    </source>
</evidence>
<sequence>MKRMRCRPSLCGRFLCPGAAAAAGPGKPFPTPQAAWRALSTVSTRPNAAVPSPPAEYPAETVVLVTPSRDPLSSAKLAALHARLSLHPKFPVQTLARALIDQSAERDRFFNNSSLAFLGNTLLGYYGTEHFLCTYPRLPSVVLQAAMAASVGPRPLASIGREWGVESAFEPTPNVDAGLLQFKRLPPGTVVTGSLRPPRSQGVTDEEAMADFVRATFAGVYLHEGVAASKQFFRQHVLSRKLELDKLFNFVQPTRELSRLCAREGFDSPVARLLSETGRMTNTPVFIVGIYSGNECLGEGQGGSLNEARIKAAANVLKGWYLYRPFDTADVPSKTDVYPDATFKPTMIDSGEVIV</sequence>
<reference evidence="9 10" key="1">
    <citation type="submission" date="2024-02" db="EMBL/GenBank/DDBJ databases">
        <title>Discinaceae phylogenomics.</title>
        <authorList>
            <person name="Dirks A.C."/>
            <person name="James T.Y."/>
        </authorList>
    </citation>
    <scope>NUCLEOTIDE SEQUENCE [LARGE SCALE GENOMIC DNA]</scope>
    <source>
        <strain evidence="9 10">ACD0624</strain>
    </source>
</reference>
<proteinExistence type="inferred from homology"/>
<evidence type="ECO:0000256" key="1">
    <source>
        <dbReference type="ARBA" id="ARBA00004173"/>
    </source>
</evidence>
<dbReference type="SUPFAM" id="SSF54768">
    <property type="entry name" value="dsRNA-binding domain-like"/>
    <property type="match status" value="1"/>
</dbReference>
<dbReference type="SMART" id="SM00358">
    <property type="entry name" value="DSRM"/>
    <property type="match status" value="1"/>
</dbReference>
<comment type="caution">
    <text evidence="9">The sequence shown here is derived from an EMBL/GenBank/DDBJ whole genome shotgun (WGS) entry which is preliminary data.</text>
</comment>
<keyword evidence="3 9" id="KW-0689">Ribosomal protein</keyword>
<evidence type="ECO:0000256" key="2">
    <source>
        <dbReference type="ARBA" id="ARBA00022884"/>
    </source>
</evidence>
<dbReference type="Gene3D" id="3.30.160.20">
    <property type="match status" value="1"/>
</dbReference>
<dbReference type="Pfam" id="PF22892">
    <property type="entry name" value="DSRM_MRPL44"/>
    <property type="match status" value="1"/>
</dbReference>
<comment type="subcellular location">
    <subcellularLocation>
        <location evidence="1">Mitochondrion</location>
    </subcellularLocation>
</comment>
<dbReference type="InterPro" id="IPR044443">
    <property type="entry name" value="Ribosomal_mL44_DSRM_fung"/>
</dbReference>
<dbReference type="EMBL" id="JBBBZM010000090">
    <property type="protein sequence ID" value="KAL0634604.1"/>
    <property type="molecule type" value="Genomic_DNA"/>
</dbReference>
<dbReference type="InterPro" id="IPR044444">
    <property type="entry name" value="Ribosomal_mL44_DSRM_metazoa"/>
</dbReference>
<dbReference type="InterPro" id="IPR000999">
    <property type="entry name" value="RNase_III_dom"/>
</dbReference>
<dbReference type="Proteomes" id="UP001447188">
    <property type="component" value="Unassembled WGS sequence"/>
</dbReference>
<keyword evidence="5" id="KW-0687">Ribonucleoprotein</keyword>
<keyword evidence="4" id="KW-0496">Mitochondrion</keyword>
<dbReference type="GO" id="GO:0005840">
    <property type="term" value="C:ribosome"/>
    <property type="evidence" value="ECO:0007669"/>
    <property type="project" value="UniProtKB-KW"/>
</dbReference>
<feature type="domain" description="RNase III" evidence="8">
    <location>
        <begin position="77"/>
        <end position="225"/>
    </location>
</feature>
<comment type="similarity">
    <text evidence="6">Belongs to the ribonuclease III family. Mitochondrion-specific ribosomal protein mL44 subfamily.</text>
</comment>
<name>A0ABR3GFA1_9PEZI</name>
<gene>
    <name evidence="9" type="primary">mrpl3</name>
    <name evidence="9" type="ORF">Q9L58_006491</name>
</gene>
<dbReference type="PANTHER" id="PTHR11207">
    <property type="entry name" value="RIBONUCLEASE III"/>
    <property type="match status" value="1"/>
</dbReference>
<organism evidence="9 10">
    <name type="scientific">Discina gigas</name>
    <dbReference type="NCBI Taxonomy" id="1032678"/>
    <lineage>
        <taxon>Eukaryota</taxon>
        <taxon>Fungi</taxon>
        <taxon>Dikarya</taxon>
        <taxon>Ascomycota</taxon>
        <taxon>Pezizomycotina</taxon>
        <taxon>Pezizomycetes</taxon>
        <taxon>Pezizales</taxon>
        <taxon>Discinaceae</taxon>
        <taxon>Discina</taxon>
    </lineage>
</organism>
<evidence type="ECO:0000313" key="10">
    <source>
        <dbReference type="Proteomes" id="UP001447188"/>
    </source>
</evidence>
<evidence type="ECO:0000256" key="5">
    <source>
        <dbReference type="ARBA" id="ARBA00023274"/>
    </source>
</evidence>
<evidence type="ECO:0000256" key="7">
    <source>
        <dbReference type="ARBA" id="ARBA00035187"/>
    </source>
</evidence>
<dbReference type="Gene3D" id="1.10.1520.10">
    <property type="entry name" value="Ribonuclease III domain"/>
    <property type="match status" value="1"/>
</dbReference>
<evidence type="ECO:0000256" key="3">
    <source>
        <dbReference type="ARBA" id="ARBA00022980"/>
    </source>
</evidence>
<dbReference type="PANTHER" id="PTHR11207:SF32">
    <property type="entry name" value="LARGE RIBOSOMAL SUBUNIT PROTEIN ML44"/>
    <property type="match status" value="1"/>
</dbReference>
<keyword evidence="2" id="KW-0694">RNA-binding</keyword>
<protein>
    <recommendedName>
        <fullName evidence="7">Large ribosomal subunit protein mL44</fullName>
    </recommendedName>
</protein>
<keyword evidence="10" id="KW-1185">Reference proteome</keyword>
<dbReference type="CDD" id="cd19873">
    <property type="entry name" value="DSRM_MRPL3_like"/>
    <property type="match status" value="1"/>
</dbReference>
<dbReference type="SUPFAM" id="SSF69065">
    <property type="entry name" value="RNase III domain-like"/>
    <property type="match status" value="1"/>
</dbReference>
<accession>A0ABR3GFA1</accession>
<dbReference type="InterPro" id="IPR036389">
    <property type="entry name" value="RNase_III_sf"/>
</dbReference>
<evidence type="ECO:0000313" key="9">
    <source>
        <dbReference type="EMBL" id="KAL0634604.1"/>
    </source>
</evidence>
<dbReference type="PROSITE" id="PS50142">
    <property type="entry name" value="RNASE_3_2"/>
    <property type="match status" value="1"/>
</dbReference>
<evidence type="ECO:0000259" key="8">
    <source>
        <dbReference type="PROSITE" id="PS50142"/>
    </source>
</evidence>
<dbReference type="SMART" id="SM00535">
    <property type="entry name" value="RIBOc"/>
    <property type="match status" value="1"/>
</dbReference>
<dbReference type="InterPro" id="IPR014720">
    <property type="entry name" value="dsRBD_dom"/>
</dbReference>
<evidence type="ECO:0000256" key="4">
    <source>
        <dbReference type="ARBA" id="ARBA00023128"/>
    </source>
</evidence>
<dbReference type="CDD" id="cd00593">
    <property type="entry name" value="RIBOc"/>
    <property type="match status" value="1"/>
</dbReference>